<protein>
    <submittedName>
        <fullName evidence="1">Uncharacterized protein</fullName>
    </submittedName>
</protein>
<organism evidence="1 2">
    <name type="scientific">Paramecium primaurelia</name>
    <dbReference type="NCBI Taxonomy" id="5886"/>
    <lineage>
        <taxon>Eukaryota</taxon>
        <taxon>Sar</taxon>
        <taxon>Alveolata</taxon>
        <taxon>Ciliophora</taxon>
        <taxon>Intramacronucleata</taxon>
        <taxon>Oligohymenophorea</taxon>
        <taxon>Peniculida</taxon>
        <taxon>Parameciidae</taxon>
        <taxon>Paramecium</taxon>
    </lineage>
</organism>
<dbReference type="EMBL" id="CAJJDM010000131">
    <property type="protein sequence ID" value="CAD8105902.1"/>
    <property type="molecule type" value="Genomic_DNA"/>
</dbReference>
<gene>
    <name evidence="1" type="ORF">PPRIM_AZ9-3.1.T1280169</name>
</gene>
<dbReference type="AlphaFoldDB" id="A0A8S1PSB8"/>
<proteinExistence type="predicted"/>
<reference evidence="1" key="1">
    <citation type="submission" date="2021-01" db="EMBL/GenBank/DDBJ databases">
        <authorList>
            <consortium name="Genoscope - CEA"/>
            <person name="William W."/>
        </authorList>
    </citation>
    <scope>NUCLEOTIDE SEQUENCE</scope>
</reference>
<dbReference type="Proteomes" id="UP000688137">
    <property type="component" value="Unassembled WGS sequence"/>
</dbReference>
<keyword evidence="2" id="KW-1185">Reference proteome</keyword>
<accession>A0A8S1PSB8</accession>
<evidence type="ECO:0000313" key="1">
    <source>
        <dbReference type="EMBL" id="CAD8105902.1"/>
    </source>
</evidence>
<comment type="caution">
    <text evidence="1">The sequence shown here is derived from an EMBL/GenBank/DDBJ whole genome shotgun (WGS) entry which is preliminary data.</text>
</comment>
<name>A0A8S1PSB8_PARPR</name>
<evidence type="ECO:0000313" key="2">
    <source>
        <dbReference type="Proteomes" id="UP000688137"/>
    </source>
</evidence>
<sequence length="156" mass="18897">MIIDIIKIDTQCRQLHQKQFVDRVFVIYLLEIRKRKILKEAAQQNVKSIYVPQKTQDKDKNEISSLMNLYQFHDKVREENELLLDNKQKGQLKYAKVKEPRNLKSLFGNYMIQSKNWDYIINLFIFQTFFKKTCFLSSRGINHQDDYGFEDFQFKE</sequence>